<dbReference type="EMBL" id="QGGI01000008">
    <property type="protein sequence ID" value="PWJ93225.1"/>
    <property type="molecule type" value="Genomic_DNA"/>
</dbReference>
<dbReference type="Gene3D" id="3.30.1180.10">
    <property type="match status" value="1"/>
</dbReference>
<dbReference type="InterPro" id="IPR043168">
    <property type="entry name" value="DegV_C"/>
</dbReference>
<dbReference type="PROSITE" id="PS51482">
    <property type="entry name" value="DEGV"/>
    <property type="match status" value="1"/>
</dbReference>
<dbReference type="AlphaFoldDB" id="A0AA45HIT0"/>
<dbReference type="NCBIfam" id="TIGR00762">
    <property type="entry name" value="DegV"/>
    <property type="match status" value="1"/>
</dbReference>
<evidence type="ECO:0000313" key="3">
    <source>
        <dbReference type="EMBL" id="PWJ93225.1"/>
    </source>
</evidence>
<keyword evidence="2" id="KW-0446">Lipid-binding</keyword>
<comment type="caution">
    <text evidence="3">The sequence shown here is derived from an EMBL/GenBank/DDBJ whole genome shotgun (WGS) entry which is preliminary data.</text>
</comment>
<evidence type="ECO:0000256" key="2">
    <source>
        <dbReference type="ARBA" id="ARBA00023121"/>
    </source>
</evidence>
<comment type="function">
    <text evidence="1">May bind long-chain fatty acids, such as palmitate, and may play a role in lipid transport or fatty acid metabolism.</text>
</comment>
<organism evidence="3 4">
    <name type="scientific">Oceanotoga teriensis</name>
    <dbReference type="NCBI Taxonomy" id="515440"/>
    <lineage>
        <taxon>Bacteria</taxon>
        <taxon>Thermotogati</taxon>
        <taxon>Thermotogota</taxon>
        <taxon>Thermotogae</taxon>
        <taxon>Petrotogales</taxon>
        <taxon>Petrotogaceae</taxon>
        <taxon>Oceanotoga</taxon>
    </lineage>
</organism>
<dbReference type="PANTHER" id="PTHR33434">
    <property type="entry name" value="DEGV DOMAIN-CONTAINING PROTEIN DR_1986-RELATED"/>
    <property type="match status" value="1"/>
</dbReference>
<protein>
    <submittedName>
        <fullName evidence="3">DegV family protein with EDD domain</fullName>
    </submittedName>
</protein>
<dbReference type="Proteomes" id="UP000245921">
    <property type="component" value="Unassembled WGS sequence"/>
</dbReference>
<dbReference type="SUPFAM" id="SSF82549">
    <property type="entry name" value="DAK1/DegV-like"/>
    <property type="match status" value="1"/>
</dbReference>
<dbReference type="PANTHER" id="PTHR33434:SF3">
    <property type="entry name" value="DEGV DOMAIN-CONTAINING PROTEIN YITS"/>
    <property type="match status" value="1"/>
</dbReference>
<dbReference type="Pfam" id="PF02645">
    <property type="entry name" value="DegV"/>
    <property type="match status" value="1"/>
</dbReference>
<sequence>MIGIISDTTSDVPSSILNTEFLEVISAKVILNEKEYRDGKEIQNEQVIKFMDEGGFPKTSLPSYSDISEAFKRLISKGYKKIISINVFSKLSGTYNMFTNVKKDLQKEFKDIKIELIDSKSVSLGSGLLVKKALNLIEKNTQFEEIVKEIKNSIGNKINIMYTIPTLKYLKAGGRIGKVSATIGEFLNIKPIISVNNEGIYYTVSKERGLKRAQTTMVDKMIEWLDGNIPQELYIGRTDDTETTMSTIEKIKQKLINKGIEIEKIKTEQINPSLLSHTGKGLIGITILKS</sequence>
<dbReference type="GO" id="GO:0008289">
    <property type="term" value="F:lipid binding"/>
    <property type="evidence" value="ECO:0007669"/>
    <property type="project" value="UniProtKB-KW"/>
</dbReference>
<dbReference type="RefSeq" id="WP_109604754.1">
    <property type="nucleotide sequence ID" value="NZ_QGGI01000008.1"/>
</dbReference>
<reference evidence="3 4" key="1">
    <citation type="submission" date="2018-05" db="EMBL/GenBank/DDBJ databases">
        <title>Genomic Encyclopedia of Type Strains, Phase IV (KMG-IV): sequencing the most valuable type-strain genomes for metagenomic binning, comparative biology and taxonomic classification.</title>
        <authorList>
            <person name="Goeker M."/>
        </authorList>
    </citation>
    <scope>NUCLEOTIDE SEQUENCE [LARGE SCALE GENOMIC DNA]</scope>
    <source>
        <strain evidence="3 4">DSM 24906</strain>
    </source>
</reference>
<evidence type="ECO:0000256" key="1">
    <source>
        <dbReference type="ARBA" id="ARBA00003238"/>
    </source>
</evidence>
<accession>A0AA45HIT0</accession>
<name>A0AA45HIT0_9BACT</name>
<dbReference type="Gene3D" id="3.40.50.10170">
    <property type="match status" value="1"/>
</dbReference>
<gene>
    <name evidence="3" type="ORF">C7380_10854</name>
</gene>
<proteinExistence type="predicted"/>
<dbReference type="InterPro" id="IPR003797">
    <property type="entry name" value="DegV"/>
</dbReference>
<keyword evidence="4" id="KW-1185">Reference proteome</keyword>
<evidence type="ECO:0000313" key="4">
    <source>
        <dbReference type="Proteomes" id="UP000245921"/>
    </source>
</evidence>
<dbReference type="InterPro" id="IPR050270">
    <property type="entry name" value="DegV_domain_contain"/>
</dbReference>